<dbReference type="OrthoDB" id="4940775at2759"/>
<feature type="region of interest" description="Disordered" evidence="1">
    <location>
        <begin position="33"/>
        <end position="61"/>
    </location>
</feature>
<comment type="caution">
    <text evidence="3">The sequence shown here is derived from an EMBL/GenBank/DDBJ whole genome shotgun (WGS) entry which is preliminary data.</text>
</comment>
<dbReference type="EMBL" id="AZHE01000002">
    <property type="protein sequence ID" value="KHO00629.1"/>
    <property type="molecule type" value="Genomic_DNA"/>
</dbReference>
<protein>
    <submittedName>
        <fullName evidence="3">Uncharacterized protein</fullName>
    </submittedName>
</protein>
<keyword evidence="2" id="KW-0812">Transmembrane</keyword>
<name>A0A0B2X2U0_METAS</name>
<organism evidence="3 4">
    <name type="scientific">Metarhizium album (strain ARSEF 1941)</name>
    <dbReference type="NCBI Taxonomy" id="1081103"/>
    <lineage>
        <taxon>Eukaryota</taxon>
        <taxon>Fungi</taxon>
        <taxon>Dikarya</taxon>
        <taxon>Ascomycota</taxon>
        <taxon>Pezizomycotina</taxon>
        <taxon>Sordariomycetes</taxon>
        <taxon>Hypocreomycetidae</taxon>
        <taxon>Hypocreales</taxon>
        <taxon>Clavicipitaceae</taxon>
        <taxon>Metarhizium</taxon>
    </lineage>
</organism>
<keyword evidence="4" id="KW-1185">Reference proteome</keyword>
<evidence type="ECO:0000313" key="4">
    <source>
        <dbReference type="Proteomes" id="UP000030816"/>
    </source>
</evidence>
<gene>
    <name evidence="3" type="ORF">MAM_01407</name>
</gene>
<dbReference type="AlphaFoldDB" id="A0A0B2X2U0"/>
<dbReference type="Proteomes" id="UP000030816">
    <property type="component" value="Unassembled WGS sequence"/>
</dbReference>
<keyword evidence="2" id="KW-0472">Membrane</keyword>
<dbReference type="GeneID" id="63735862"/>
<dbReference type="RefSeq" id="XP_040681694.1">
    <property type="nucleotide sequence ID" value="XM_040820206.1"/>
</dbReference>
<proteinExistence type="predicted"/>
<sequence>MLPSISSLPAAETADAVVPRKVLGPKQIRDAAQPLTTSSLAPRHADMRAAGTSAKSPFTRRSEGRDSYGAMCLVVIAVGVAASVVVLVVASAAIICARKGFRCKHCGSSALEEQKWPGPSMVHEAYPPWLLNAPKQPEQPQVPVLHREQSWASTSTVANNQHDAVSPTDPQTWDGAQYTWYAGSRELDTAVLRVTDAL</sequence>
<evidence type="ECO:0000256" key="2">
    <source>
        <dbReference type="SAM" id="Phobius"/>
    </source>
</evidence>
<keyword evidence="2" id="KW-1133">Transmembrane helix</keyword>
<reference evidence="3 4" key="1">
    <citation type="journal article" date="2014" name="Proc. Natl. Acad. Sci. U.S.A.">
        <title>Trajectory and genomic determinants of fungal-pathogen speciation and host adaptation.</title>
        <authorList>
            <person name="Hu X."/>
            <person name="Xiao G."/>
            <person name="Zheng P."/>
            <person name="Shang Y."/>
            <person name="Su Y."/>
            <person name="Zhang X."/>
            <person name="Liu X."/>
            <person name="Zhan S."/>
            <person name="St Leger R.J."/>
            <person name="Wang C."/>
        </authorList>
    </citation>
    <scope>NUCLEOTIDE SEQUENCE [LARGE SCALE GENOMIC DNA]</scope>
    <source>
        <strain evidence="3 4">ARSEF 1941</strain>
    </source>
</reference>
<evidence type="ECO:0000256" key="1">
    <source>
        <dbReference type="SAM" id="MobiDB-lite"/>
    </source>
</evidence>
<dbReference type="HOGENOM" id="CLU_1378419_0_0_1"/>
<feature type="transmembrane region" description="Helical" evidence="2">
    <location>
        <begin position="68"/>
        <end position="95"/>
    </location>
</feature>
<accession>A0A0B2X2U0</accession>
<evidence type="ECO:0000313" key="3">
    <source>
        <dbReference type="EMBL" id="KHO00629.1"/>
    </source>
</evidence>